<evidence type="ECO:0000256" key="5">
    <source>
        <dbReference type="SAM" id="MobiDB-lite"/>
    </source>
</evidence>
<protein>
    <submittedName>
        <fullName evidence="8">Jrk helix-turn-helix protein</fullName>
    </submittedName>
</protein>
<dbReference type="Pfam" id="PF04218">
    <property type="entry name" value="CENP-B_N"/>
    <property type="match status" value="1"/>
</dbReference>
<dbReference type="Gene3D" id="1.10.10.60">
    <property type="entry name" value="Homeodomain-like"/>
    <property type="match status" value="2"/>
</dbReference>
<dbReference type="InterPro" id="IPR050863">
    <property type="entry name" value="CenT-Element_Derived"/>
</dbReference>
<reference evidence="8 9" key="1">
    <citation type="journal article" date="2020" name="Nature">
        <title>Six reference-quality genomes reveal evolution of bat adaptations.</title>
        <authorList>
            <person name="Jebb D."/>
            <person name="Huang Z."/>
            <person name="Pippel M."/>
            <person name="Hughes G.M."/>
            <person name="Lavrichenko K."/>
            <person name="Devanna P."/>
            <person name="Winkler S."/>
            <person name="Jermiin L.S."/>
            <person name="Skirmuntt E.C."/>
            <person name="Katzourakis A."/>
            <person name="Burkitt-Gray L."/>
            <person name="Ray D.A."/>
            <person name="Sullivan K.A.M."/>
            <person name="Roscito J.G."/>
            <person name="Kirilenko B.M."/>
            <person name="Davalos L.M."/>
            <person name="Corthals A.P."/>
            <person name="Power M.L."/>
            <person name="Jones G."/>
            <person name="Ransome R.D."/>
            <person name="Dechmann D.K.N."/>
            <person name="Locatelli A.G."/>
            <person name="Puechmaille S.J."/>
            <person name="Fedrigo O."/>
            <person name="Jarvis E.D."/>
            <person name="Hiller M."/>
            <person name="Vernes S.C."/>
            <person name="Myers E.W."/>
            <person name="Teeling E.C."/>
        </authorList>
    </citation>
    <scope>NUCLEOTIDE SEQUENCE [LARGE SCALE GENOMIC DNA]</scope>
    <source>
        <strain evidence="8">MMyoMyo1</strain>
        <tissue evidence="8">Flight muscle</tissue>
    </source>
</reference>
<evidence type="ECO:0000313" key="9">
    <source>
        <dbReference type="Proteomes" id="UP000527355"/>
    </source>
</evidence>
<name>A0A7J7TJB2_MYOMY</name>
<proteinExistence type="predicted"/>
<comment type="subcellular location">
    <subcellularLocation>
        <location evidence="1 4">Nucleus</location>
    </subcellularLocation>
</comment>
<evidence type="ECO:0000259" key="6">
    <source>
        <dbReference type="PROSITE" id="PS50960"/>
    </source>
</evidence>
<evidence type="ECO:0000256" key="1">
    <source>
        <dbReference type="ARBA" id="ARBA00004123"/>
    </source>
</evidence>
<dbReference type="InterPro" id="IPR007889">
    <property type="entry name" value="HTH_Psq"/>
</dbReference>
<evidence type="ECO:0000259" key="7">
    <source>
        <dbReference type="PROSITE" id="PS51253"/>
    </source>
</evidence>
<dbReference type="Pfam" id="PF03184">
    <property type="entry name" value="DDE_1"/>
    <property type="match status" value="1"/>
</dbReference>
<dbReference type="SUPFAM" id="SSF46689">
    <property type="entry name" value="Homeodomain-like"/>
    <property type="match status" value="2"/>
</dbReference>
<evidence type="ECO:0000256" key="4">
    <source>
        <dbReference type="PROSITE-ProRule" id="PRU00320"/>
    </source>
</evidence>
<evidence type="ECO:0000256" key="2">
    <source>
        <dbReference type="ARBA" id="ARBA00023125"/>
    </source>
</evidence>
<dbReference type="EMBL" id="JABWUV010000016">
    <property type="protein sequence ID" value="KAF6300510.1"/>
    <property type="molecule type" value="Genomic_DNA"/>
</dbReference>
<dbReference type="Proteomes" id="UP000527355">
    <property type="component" value="Unassembled WGS sequence"/>
</dbReference>
<feature type="DNA-binding region" description="H-T-H motif" evidence="4">
    <location>
        <begin position="38"/>
        <end position="58"/>
    </location>
</feature>
<feature type="domain" description="HTH psq-type" evidence="6">
    <location>
        <begin position="11"/>
        <end position="62"/>
    </location>
</feature>
<comment type="caution">
    <text evidence="8">The sequence shown here is derived from an EMBL/GenBank/DDBJ whole genome shotgun (WGS) entry which is preliminary data.</text>
</comment>
<accession>A0A7J7TJB2</accession>
<dbReference type="AlphaFoldDB" id="A0A7J7TJB2"/>
<keyword evidence="2 4" id="KW-0238">DNA-binding</keyword>
<sequence length="550" mass="59709">MASRQAAGRGPGEKRKRVVLTLKEKMDVCARLEKGESRKALMQEYNVGMSTLYDIRAHKAQLLRFFASSACNKALERRRTLHTPKLEHLDRALYDWFLGRRAEGVPVSGPMLVEKAKDFYAQMQLTEPCVFSGGWLWRFKARHGIKKLDAAGEKQVADRHAAERFCGFFRSLTVEHGLTPEQVYNADETGLFWQCLPGPTAEGGPAPGGRQSRDRLTVLMCANATGSHKIKPLVIGKGSGPRAPRGIQHLPVAYRAHGNAWAGRAVLADWFHHIFVPAAREHFRALGLPEDSKAVLLLDGSRAHPQESELVAGSIFTIFLPASAAALLQPMDQGIRRSFMRNFINPPGALPGFHPRYGVSDAICSVACAWDAVPAAVFSRAWGRLWPGAAALANGSSSEDEPERPGARPHDQTFAHVLELGGEALSRMSSRLQGSAAAGQEAGAGRPAEGPPEQAEKGGGSQAAGESEEATWEQAAAAFDTVLRFAEGQPCFTAQELGQLRALRSVFLRRQQQGRWRRPPLRAVVKLEGPRERTGGCAASACAPCPAGEN</sequence>
<dbReference type="SMART" id="SM00674">
    <property type="entry name" value="CENPB"/>
    <property type="match status" value="1"/>
</dbReference>
<evidence type="ECO:0000256" key="3">
    <source>
        <dbReference type="ARBA" id="ARBA00023242"/>
    </source>
</evidence>
<feature type="domain" description="HTH CENPB-type" evidence="7">
    <location>
        <begin position="77"/>
        <end position="149"/>
    </location>
</feature>
<dbReference type="PANTHER" id="PTHR19303:SF11">
    <property type="entry name" value="JERKY PROTEIN HOMOLOG"/>
    <property type="match status" value="1"/>
</dbReference>
<dbReference type="PROSITE" id="PS51253">
    <property type="entry name" value="HTH_CENPB"/>
    <property type="match status" value="1"/>
</dbReference>
<gene>
    <name evidence="8" type="ORF">mMyoMyo1_007075</name>
</gene>
<dbReference type="Pfam" id="PF03221">
    <property type="entry name" value="HTH_Tnp_Tc5"/>
    <property type="match status" value="1"/>
</dbReference>
<feature type="region of interest" description="Disordered" evidence="5">
    <location>
        <begin position="429"/>
        <end position="470"/>
    </location>
</feature>
<dbReference type="GO" id="GO:0005634">
    <property type="term" value="C:nucleus"/>
    <property type="evidence" value="ECO:0007669"/>
    <property type="project" value="UniProtKB-SubCell"/>
</dbReference>
<dbReference type="InterPro" id="IPR009057">
    <property type="entry name" value="Homeodomain-like_sf"/>
</dbReference>
<dbReference type="InterPro" id="IPR006600">
    <property type="entry name" value="HTH_CenpB_DNA-bd_dom"/>
</dbReference>
<dbReference type="OrthoDB" id="125347at2759"/>
<organism evidence="8 9">
    <name type="scientific">Myotis myotis</name>
    <name type="common">Greater mouse-eared bat</name>
    <name type="synonym">Vespertilio myotis</name>
    <dbReference type="NCBI Taxonomy" id="51298"/>
    <lineage>
        <taxon>Eukaryota</taxon>
        <taxon>Metazoa</taxon>
        <taxon>Chordata</taxon>
        <taxon>Craniata</taxon>
        <taxon>Vertebrata</taxon>
        <taxon>Euteleostomi</taxon>
        <taxon>Mammalia</taxon>
        <taxon>Eutheria</taxon>
        <taxon>Laurasiatheria</taxon>
        <taxon>Chiroptera</taxon>
        <taxon>Yangochiroptera</taxon>
        <taxon>Vespertilionidae</taxon>
        <taxon>Myotis</taxon>
    </lineage>
</organism>
<dbReference type="PROSITE" id="PS50960">
    <property type="entry name" value="HTH_PSQ"/>
    <property type="match status" value="1"/>
</dbReference>
<keyword evidence="9" id="KW-1185">Reference proteome</keyword>
<dbReference type="VEuPathDB" id="HostDB:GeneID_118670559"/>
<dbReference type="InterPro" id="IPR004875">
    <property type="entry name" value="DDE_SF_endonuclease_dom"/>
</dbReference>
<evidence type="ECO:0000313" key="8">
    <source>
        <dbReference type="EMBL" id="KAF6300510.1"/>
    </source>
</evidence>
<keyword evidence="3 4" id="KW-0539">Nucleus</keyword>
<dbReference type="GO" id="GO:0003677">
    <property type="term" value="F:DNA binding"/>
    <property type="evidence" value="ECO:0007669"/>
    <property type="project" value="UniProtKB-UniRule"/>
</dbReference>
<dbReference type="PANTHER" id="PTHR19303">
    <property type="entry name" value="TRANSPOSON"/>
    <property type="match status" value="1"/>
</dbReference>
<feature type="compositionally biased region" description="Low complexity" evidence="5">
    <location>
        <begin position="433"/>
        <end position="453"/>
    </location>
</feature>